<accession>A0A813YEN0</accession>
<feature type="coiled-coil region" evidence="1">
    <location>
        <begin position="86"/>
        <end position="146"/>
    </location>
</feature>
<dbReference type="EMBL" id="CAJNOJ010000029">
    <property type="protein sequence ID" value="CAF0883174.1"/>
    <property type="molecule type" value="Genomic_DNA"/>
</dbReference>
<feature type="region of interest" description="Disordered" evidence="2">
    <location>
        <begin position="187"/>
        <end position="218"/>
    </location>
</feature>
<reference evidence="3" key="1">
    <citation type="submission" date="2021-02" db="EMBL/GenBank/DDBJ databases">
        <authorList>
            <person name="Nowell W R."/>
        </authorList>
    </citation>
    <scope>NUCLEOTIDE SEQUENCE</scope>
</reference>
<evidence type="ECO:0000313" key="3">
    <source>
        <dbReference type="EMBL" id="CAF0883174.1"/>
    </source>
</evidence>
<keyword evidence="1" id="KW-0175">Coiled coil</keyword>
<feature type="compositionally biased region" description="Basic and acidic residues" evidence="2">
    <location>
        <begin position="256"/>
        <end position="271"/>
    </location>
</feature>
<organism evidence="3 4">
    <name type="scientific">Adineta ricciae</name>
    <name type="common">Rotifer</name>
    <dbReference type="NCBI Taxonomy" id="249248"/>
    <lineage>
        <taxon>Eukaryota</taxon>
        <taxon>Metazoa</taxon>
        <taxon>Spiralia</taxon>
        <taxon>Gnathifera</taxon>
        <taxon>Rotifera</taxon>
        <taxon>Eurotatoria</taxon>
        <taxon>Bdelloidea</taxon>
        <taxon>Adinetida</taxon>
        <taxon>Adinetidae</taxon>
        <taxon>Adineta</taxon>
    </lineage>
</organism>
<feature type="region of interest" description="Disordered" evidence="2">
    <location>
        <begin position="231"/>
        <end position="271"/>
    </location>
</feature>
<sequence>MGNRQTHERRHSSYASFVVTSSSTNPNEELENYICAVNESNDGSSTPSVRLEFESFISPIVNNSRLHSISSPNNEQLIVYAAPVIQMQLSSRCKETIERLKEIKKEKSILLAIINPPIPKTPARQYDDQQQSEKKLLNQMSDLMKRKHQLRLIELEESVLLAQILPLVSLTKENTSKTTQYYCEQQDLLKSPSPSMNTAVDNEPETQKRNGNNSKGLWRDAFRALKTSTVTSATSATANENRPSFVRRLSSRKKKSSVDREREREKEEEKPVTIDPVYETLRIAAETRKRTLANYLQQRQQTLNKQTSLNSQGSSEVDTQPSPRVVRHSDQMSSSQTPTTTTTVTTSSLSSDNGRMSNY</sequence>
<gene>
    <name evidence="3" type="ORF">EDS130_LOCUS8895</name>
</gene>
<feature type="compositionally biased region" description="Polar residues" evidence="2">
    <location>
        <begin position="303"/>
        <end position="322"/>
    </location>
</feature>
<protein>
    <submittedName>
        <fullName evidence="3">Uncharacterized protein</fullName>
    </submittedName>
</protein>
<evidence type="ECO:0000256" key="1">
    <source>
        <dbReference type="SAM" id="Coils"/>
    </source>
</evidence>
<dbReference type="Proteomes" id="UP000663852">
    <property type="component" value="Unassembled WGS sequence"/>
</dbReference>
<comment type="caution">
    <text evidence="3">The sequence shown here is derived from an EMBL/GenBank/DDBJ whole genome shotgun (WGS) entry which is preliminary data.</text>
</comment>
<feature type="compositionally biased region" description="Low complexity" evidence="2">
    <location>
        <begin position="333"/>
        <end position="351"/>
    </location>
</feature>
<evidence type="ECO:0000313" key="4">
    <source>
        <dbReference type="Proteomes" id="UP000663852"/>
    </source>
</evidence>
<dbReference type="AlphaFoldDB" id="A0A813YEN0"/>
<dbReference type="OrthoDB" id="10528645at2759"/>
<name>A0A813YEN0_ADIRI</name>
<evidence type="ECO:0000256" key="2">
    <source>
        <dbReference type="SAM" id="MobiDB-lite"/>
    </source>
</evidence>
<feature type="region of interest" description="Disordered" evidence="2">
    <location>
        <begin position="303"/>
        <end position="359"/>
    </location>
</feature>
<proteinExistence type="predicted"/>